<dbReference type="InterPro" id="IPR005119">
    <property type="entry name" value="LysR_subst-bd"/>
</dbReference>
<evidence type="ECO:0000256" key="2">
    <source>
        <dbReference type="ARBA" id="ARBA00023015"/>
    </source>
</evidence>
<dbReference type="GO" id="GO:0006351">
    <property type="term" value="P:DNA-templated transcription"/>
    <property type="evidence" value="ECO:0007669"/>
    <property type="project" value="TreeGrafter"/>
</dbReference>
<dbReference type="Proteomes" id="UP000608594">
    <property type="component" value="Unassembled WGS sequence"/>
</dbReference>
<dbReference type="Pfam" id="PF00126">
    <property type="entry name" value="HTH_1"/>
    <property type="match status" value="1"/>
</dbReference>
<comment type="caution">
    <text evidence="6">The sequence shown here is derived from an EMBL/GenBank/DDBJ whole genome shotgun (WGS) entry which is preliminary data.</text>
</comment>
<dbReference type="PANTHER" id="PTHR30537">
    <property type="entry name" value="HTH-TYPE TRANSCRIPTIONAL REGULATOR"/>
    <property type="match status" value="1"/>
</dbReference>
<organism evidence="6 7">
    <name type="scientific">Paracoccus amoyensis</name>
    <dbReference type="NCBI Taxonomy" id="2760093"/>
    <lineage>
        <taxon>Bacteria</taxon>
        <taxon>Pseudomonadati</taxon>
        <taxon>Pseudomonadota</taxon>
        <taxon>Alphaproteobacteria</taxon>
        <taxon>Rhodobacterales</taxon>
        <taxon>Paracoccaceae</taxon>
        <taxon>Paracoccus</taxon>
    </lineage>
</organism>
<accession>A0A926JE89</accession>
<dbReference type="SUPFAM" id="SSF53850">
    <property type="entry name" value="Periplasmic binding protein-like II"/>
    <property type="match status" value="1"/>
</dbReference>
<dbReference type="SUPFAM" id="SSF46785">
    <property type="entry name" value="Winged helix' DNA-binding domain"/>
    <property type="match status" value="1"/>
</dbReference>
<feature type="domain" description="HTH lysR-type" evidence="5">
    <location>
        <begin position="1"/>
        <end position="59"/>
    </location>
</feature>
<name>A0A926JE89_9RHOB</name>
<comment type="similarity">
    <text evidence="1">Belongs to the LysR transcriptional regulatory family.</text>
</comment>
<keyword evidence="4" id="KW-0804">Transcription</keyword>
<protein>
    <submittedName>
        <fullName evidence="6">LysR family transcriptional regulator</fullName>
    </submittedName>
</protein>
<dbReference type="InterPro" id="IPR036388">
    <property type="entry name" value="WH-like_DNA-bd_sf"/>
</dbReference>
<evidence type="ECO:0000256" key="4">
    <source>
        <dbReference type="ARBA" id="ARBA00023163"/>
    </source>
</evidence>
<evidence type="ECO:0000259" key="5">
    <source>
        <dbReference type="PROSITE" id="PS50931"/>
    </source>
</evidence>
<dbReference type="Gene3D" id="1.10.10.10">
    <property type="entry name" value="Winged helix-like DNA-binding domain superfamily/Winged helix DNA-binding domain"/>
    <property type="match status" value="1"/>
</dbReference>
<proteinExistence type="inferred from homology"/>
<evidence type="ECO:0000256" key="1">
    <source>
        <dbReference type="ARBA" id="ARBA00009437"/>
    </source>
</evidence>
<dbReference type="PANTHER" id="PTHR30537:SF5">
    <property type="entry name" value="HTH-TYPE TRANSCRIPTIONAL ACTIVATOR TTDR-RELATED"/>
    <property type="match status" value="1"/>
</dbReference>
<gene>
    <name evidence="6" type="ORF">H4P12_14865</name>
</gene>
<keyword evidence="3" id="KW-0238">DNA-binding</keyword>
<keyword evidence="7" id="KW-1185">Reference proteome</keyword>
<dbReference type="GO" id="GO:0003700">
    <property type="term" value="F:DNA-binding transcription factor activity"/>
    <property type="evidence" value="ECO:0007669"/>
    <property type="project" value="InterPro"/>
</dbReference>
<evidence type="ECO:0000256" key="3">
    <source>
        <dbReference type="ARBA" id="ARBA00023125"/>
    </source>
</evidence>
<dbReference type="FunFam" id="1.10.10.10:FF:000001">
    <property type="entry name" value="LysR family transcriptional regulator"/>
    <property type="match status" value="1"/>
</dbReference>
<keyword evidence="2" id="KW-0805">Transcription regulation</keyword>
<sequence>MDRLSADRMFVQVVRQGSFAAAAQQLGVSSGQASKLVSALESDLGVRLLNRTTRATALTAEGETYFTRIAAILDQLDDLDGSLRDAGRTPKGTLRLTAPLTFGTVQLVPALADFAKLHPGILLDVQFTDSAMSLAEHGFDAAIRVGEPRDSALKMRKLAQIQVRFVAAATYLRMHGVPRRPEDLARHDIITDTNFARPDDWSFGGDHPTLHLPGRLRFSNAEACVIACAAGLGIAHIPDFVSASAINDGRLIEVLKPYRPAPSGVYAITPAGRHMPSRLRVLIDFLLARWGPDHNWAD</sequence>
<dbReference type="GO" id="GO:0043565">
    <property type="term" value="F:sequence-specific DNA binding"/>
    <property type="evidence" value="ECO:0007669"/>
    <property type="project" value="TreeGrafter"/>
</dbReference>
<dbReference type="CDD" id="cd08422">
    <property type="entry name" value="PBP2_CrgA_like"/>
    <property type="match status" value="1"/>
</dbReference>
<dbReference type="RefSeq" id="WP_187794438.1">
    <property type="nucleotide sequence ID" value="NZ_JACOQL010000004.1"/>
</dbReference>
<dbReference type="AlphaFoldDB" id="A0A926JE89"/>
<reference evidence="6" key="1">
    <citation type="submission" date="2020-08" db="EMBL/GenBank/DDBJ databases">
        <title>Paracoccus amoyensis sp. nov., isolated from the surface seawater at coast of Xiamen, Fujian.</title>
        <authorList>
            <person name="Lyu L."/>
        </authorList>
    </citation>
    <scope>NUCLEOTIDE SEQUENCE</scope>
    <source>
        <strain evidence="6">11-3</strain>
    </source>
</reference>
<evidence type="ECO:0000313" key="7">
    <source>
        <dbReference type="Proteomes" id="UP000608594"/>
    </source>
</evidence>
<dbReference type="EMBL" id="JACOQL010000004">
    <property type="protein sequence ID" value="MBC9247958.1"/>
    <property type="molecule type" value="Genomic_DNA"/>
</dbReference>
<dbReference type="InterPro" id="IPR036390">
    <property type="entry name" value="WH_DNA-bd_sf"/>
</dbReference>
<dbReference type="PROSITE" id="PS50931">
    <property type="entry name" value="HTH_LYSR"/>
    <property type="match status" value="1"/>
</dbReference>
<dbReference type="InterPro" id="IPR000847">
    <property type="entry name" value="LysR_HTH_N"/>
</dbReference>
<evidence type="ECO:0000313" key="6">
    <source>
        <dbReference type="EMBL" id="MBC9247958.1"/>
    </source>
</evidence>
<dbReference type="InterPro" id="IPR058163">
    <property type="entry name" value="LysR-type_TF_proteobact-type"/>
</dbReference>
<dbReference type="Gene3D" id="3.40.190.290">
    <property type="match status" value="1"/>
</dbReference>
<dbReference type="Pfam" id="PF03466">
    <property type="entry name" value="LysR_substrate"/>
    <property type="match status" value="1"/>
</dbReference>